<feature type="transmembrane region" description="Helical" evidence="2">
    <location>
        <begin position="251"/>
        <end position="272"/>
    </location>
</feature>
<dbReference type="InParanoid" id="A0A6P3VA16"/>
<dbReference type="Pfam" id="PF17061">
    <property type="entry name" value="PARM"/>
    <property type="match status" value="1"/>
</dbReference>
<evidence type="ECO:0000256" key="2">
    <source>
        <dbReference type="SAM" id="Phobius"/>
    </source>
</evidence>
<protein>
    <submittedName>
        <fullName evidence="5">Prostate androgen-regulated mucin-like protein 1</fullName>
    </submittedName>
</protein>
<dbReference type="GeneID" id="101560173"/>
<sequence length="302" mass="30708">MDGRALVLLCFFVAGLRAQSEPTSPVSLPAKATSLASLGTSTASSSSAVPTMPPTSSTQNTLGLLVTMAATPTPFSKNTSSEPAKEAITSPASSQESTNPGSSPTGLSSTAVGIPSALTPEEHSLGGPEASMPTTGWQSPTPLSPQDVASSLSSLSTLSTQPPPVPSASVPSNHSSQVPSTQPPAAPTTPVSSTEKPTSDHTAAPHTTVEPGTKENTAQDAQPGKVICASETTTPFLIMQEVGHALSSGSIAAITVTVIAVVVLVFGVAAYLKIRHSSYGRLLDDHDYGSWGNYNNPLYDDS</sequence>
<dbReference type="Proteomes" id="UP000515203">
    <property type="component" value="Unplaced"/>
</dbReference>
<evidence type="ECO:0000313" key="4">
    <source>
        <dbReference type="Proteomes" id="UP000515203"/>
    </source>
</evidence>
<keyword evidence="2" id="KW-0812">Transmembrane</keyword>
<reference evidence="5" key="1">
    <citation type="submission" date="2025-08" db="UniProtKB">
        <authorList>
            <consortium name="RefSeq"/>
        </authorList>
    </citation>
    <scope>IDENTIFICATION</scope>
</reference>
<evidence type="ECO:0000256" key="3">
    <source>
        <dbReference type="SAM" id="SignalP"/>
    </source>
</evidence>
<feature type="compositionally biased region" description="Polar residues" evidence="1">
    <location>
        <begin position="132"/>
        <end position="141"/>
    </location>
</feature>
<dbReference type="InterPro" id="IPR031431">
    <property type="entry name" value="PARM1"/>
</dbReference>
<evidence type="ECO:0000256" key="1">
    <source>
        <dbReference type="SAM" id="MobiDB-lite"/>
    </source>
</evidence>
<dbReference type="CTD" id="25849"/>
<keyword evidence="3" id="KW-0732">Signal</keyword>
<keyword evidence="2" id="KW-0472">Membrane</keyword>
<dbReference type="GO" id="GO:0005794">
    <property type="term" value="C:Golgi apparatus"/>
    <property type="evidence" value="ECO:0007669"/>
    <property type="project" value="TreeGrafter"/>
</dbReference>
<proteinExistence type="predicted"/>
<dbReference type="OrthoDB" id="8963138at2759"/>
<feature type="compositionally biased region" description="Polar residues" evidence="1">
    <location>
        <begin position="90"/>
        <end position="111"/>
    </location>
</feature>
<dbReference type="GO" id="GO:0005769">
    <property type="term" value="C:early endosome"/>
    <property type="evidence" value="ECO:0007669"/>
    <property type="project" value="TreeGrafter"/>
</dbReference>
<dbReference type="PANTHER" id="PTHR35453:SF1">
    <property type="entry name" value="PROSTATE ANDROGEN-REGULATED MUCIN-LIKE PROTEIN 1"/>
    <property type="match status" value="1"/>
</dbReference>
<feature type="signal peptide" evidence="3">
    <location>
        <begin position="1"/>
        <end position="18"/>
    </location>
</feature>
<evidence type="ECO:0000313" key="5">
    <source>
        <dbReference type="RefSeq" id="XP_012369712.2"/>
    </source>
</evidence>
<keyword evidence="4" id="KW-1185">Reference proteome</keyword>
<dbReference type="GO" id="GO:0005886">
    <property type="term" value="C:plasma membrane"/>
    <property type="evidence" value="ECO:0007669"/>
    <property type="project" value="TreeGrafter"/>
</dbReference>
<dbReference type="RefSeq" id="XP_012369712.2">
    <property type="nucleotide sequence ID" value="XM_012514258.2"/>
</dbReference>
<feature type="chain" id="PRO_5027827134" evidence="3">
    <location>
        <begin position="19"/>
        <end position="302"/>
    </location>
</feature>
<dbReference type="AlphaFoldDB" id="A0A6P3VA16"/>
<dbReference type="GO" id="GO:0005770">
    <property type="term" value="C:late endosome"/>
    <property type="evidence" value="ECO:0007669"/>
    <property type="project" value="TreeGrafter"/>
</dbReference>
<feature type="compositionally biased region" description="Low complexity" evidence="1">
    <location>
        <begin position="144"/>
        <end position="160"/>
    </location>
</feature>
<name>A0A6P3VA16_OCTDE</name>
<feature type="compositionally biased region" description="Low complexity" evidence="1">
    <location>
        <begin position="167"/>
        <end position="180"/>
    </location>
</feature>
<organism evidence="4 5">
    <name type="scientific">Octodon degus</name>
    <name type="common">Degu</name>
    <name type="synonym">Sciurus degus</name>
    <dbReference type="NCBI Taxonomy" id="10160"/>
    <lineage>
        <taxon>Eukaryota</taxon>
        <taxon>Metazoa</taxon>
        <taxon>Chordata</taxon>
        <taxon>Craniata</taxon>
        <taxon>Vertebrata</taxon>
        <taxon>Euteleostomi</taxon>
        <taxon>Mammalia</taxon>
        <taxon>Eutheria</taxon>
        <taxon>Euarchontoglires</taxon>
        <taxon>Glires</taxon>
        <taxon>Rodentia</taxon>
        <taxon>Hystricomorpha</taxon>
        <taxon>Octodontidae</taxon>
        <taxon>Octodon</taxon>
    </lineage>
</organism>
<feature type="region of interest" description="Disordered" evidence="1">
    <location>
        <begin position="73"/>
        <end position="223"/>
    </location>
</feature>
<dbReference type="FunCoup" id="A0A6P3VA16">
    <property type="interactions" value="528"/>
</dbReference>
<feature type="compositionally biased region" description="Polar residues" evidence="1">
    <location>
        <begin position="73"/>
        <end position="82"/>
    </location>
</feature>
<dbReference type="PANTHER" id="PTHR35453">
    <property type="entry name" value="PROSTATE ANDROGEN-REGULATED MUCIN-LIKE PROTEIN 1"/>
    <property type="match status" value="1"/>
</dbReference>
<keyword evidence="2" id="KW-1133">Transmembrane helix</keyword>
<accession>A0A6P3VA16</accession>
<gene>
    <name evidence="5" type="primary">Parm1</name>
</gene>